<evidence type="ECO:0000313" key="2">
    <source>
        <dbReference type="Proteomes" id="UP001244640"/>
    </source>
</evidence>
<accession>A0ABU0U6B6</accession>
<organism evidence="1 2">
    <name type="scientific">Sphingobacterium zeae</name>
    <dbReference type="NCBI Taxonomy" id="1776859"/>
    <lineage>
        <taxon>Bacteria</taxon>
        <taxon>Pseudomonadati</taxon>
        <taxon>Bacteroidota</taxon>
        <taxon>Sphingobacteriia</taxon>
        <taxon>Sphingobacteriales</taxon>
        <taxon>Sphingobacteriaceae</taxon>
        <taxon>Sphingobacterium</taxon>
    </lineage>
</organism>
<comment type="caution">
    <text evidence="1">The sequence shown here is derived from an EMBL/GenBank/DDBJ whole genome shotgun (WGS) entry which is preliminary data.</text>
</comment>
<evidence type="ECO:0008006" key="3">
    <source>
        <dbReference type="Google" id="ProtNLM"/>
    </source>
</evidence>
<proteinExistence type="predicted"/>
<dbReference type="EMBL" id="JAUTBA010000001">
    <property type="protein sequence ID" value="MDQ1150492.1"/>
    <property type="molecule type" value="Genomic_DNA"/>
</dbReference>
<dbReference type="Proteomes" id="UP001244640">
    <property type="component" value="Unassembled WGS sequence"/>
</dbReference>
<evidence type="ECO:0000313" key="1">
    <source>
        <dbReference type="EMBL" id="MDQ1150492.1"/>
    </source>
</evidence>
<protein>
    <recommendedName>
        <fullName evidence="3">Nuclease-related domain-containing protein</fullName>
    </recommendedName>
</protein>
<sequence length="481" mass="56763">MKKSYMQCKRMMTFSCIFPEQTPDKIESYLDKISTIEAIEFISYYNLKLCYKITSESNFDIFSPILFKLKKDVLLPVFKYLNSIPINEYIFLDAYPLLLLTEKLLINYNESTTPLDSENYKNLMKAYWVLSNEFVNSSIPNIQNNEQFIETYIPSQLPLNDIYYPKDYRVEFIKIYNFINFCKNDPSFSKNMLIFESYYGITANDYFKRLLKLYLLITTNENGMSPIVYSDNDDAIKSFMDILSFDINEYKSSEDFRFIREKPILKVSENRFVVLFIKFFIDKLFSSFLFDFSRILSSSKESSIDGFPSLKKILGKQFTEKYLFYEIIARCFKGQSDSMIDGESFKPEIKDGEPDYYIRIDDCVLLFECKDSILTSKTKYSRDISKIKEDINELFVESTINKTTGKKIPPQKKAVKQLLNVISTKLPIIHEKIDKTSYNKLQIYPILVYTDNNFDIDGINHLLNQRYLALKEELHYYQDIA</sequence>
<dbReference type="RefSeq" id="WP_307186124.1">
    <property type="nucleotide sequence ID" value="NZ_JAUTBA010000001.1"/>
</dbReference>
<gene>
    <name evidence="1" type="ORF">QE382_002476</name>
</gene>
<name>A0ABU0U6B6_9SPHI</name>
<reference evidence="1 2" key="1">
    <citation type="submission" date="2023-07" db="EMBL/GenBank/DDBJ databases">
        <title>Functional and genomic diversity of the sorghum phyllosphere microbiome.</title>
        <authorList>
            <person name="Shade A."/>
        </authorList>
    </citation>
    <scope>NUCLEOTIDE SEQUENCE [LARGE SCALE GENOMIC DNA]</scope>
    <source>
        <strain evidence="1 2">SORGH_AS_0892</strain>
    </source>
</reference>
<keyword evidence="2" id="KW-1185">Reference proteome</keyword>